<feature type="coiled-coil region" evidence="3">
    <location>
        <begin position="231"/>
        <end position="274"/>
    </location>
</feature>
<sequence length="492" mass="53608">MRRIKMSKIGDNSTPKKDSKIKGFFKRVGGFLKRHKKLFIILVIVLCVYGYFRYNAKKAAEMLAEQANQPVTATVETKDLTQSVSVTGTLTANNTKTITSTIGSSGVTGVKVAQVNYEVGDYVEAGTVVVEFDSDDYNRKLAELNAQHAISDAEAVVNLDDLNKKINDTQKKIDETQKYLDDNKDIYDNVKALKDDYDKYGAEAYGDRYSSEDAAIMKKYGMSLAMFIEDYEDKRDSISDLQFQITALQNQIELANMQQNYAETYSQVDELTDVYKSMDKTQVSTPISGYIISMDVEEGNNYTQGNSVFTIADTSGFIVEATVNEYDIANIKEGLPVAVKFEATGDEEFSGTVSFVSVASTTTVSGGASQAAQAATGGSTGASVAQYKVKITLDGTDDRLRVGMTAKASVILDKAANVLSVPYDCVQEAEDGSFFVTVIGKDGSKKDVPVTKGLESDYYVAISGEGIEEGTTVEVVVTDAPSTDAMDYVYFD</sequence>
<evidence type="ECO:0000256" key="2">
    <source>
        <dbReference type="ARBA" id="ARBA00023054"/>
    </source>
</evidence>
<evidence type="ECO:0000313" key="6">
    <source>
        <dbReference type="EMBL" id="PHU34192.1"/>
    </source>
</evidence>
<name>A0A2G3DT40_9FIRM</name>
<dbReference type="PANTHER" id="PTHR32347">
    <property type="entry name" value="EFFLUX SYSTEM COMPONENT YKNX-RELATED"/>
    <property type="match status" value="1"/>
</dbReference>
<proteinExistence type="predicted"/>
<dbReference type="AlphaFoldDB" id="A0A2G3DT40"/>
<evidence type="ECO:0000259" key="5">
    <source>
        <dbReference type="Pfam" id="PF25990"/>
    </source>
</evidence>
<keyword evidence="4" id="KW-0472">Membrane</keyword>
<organism evidence="6 7">
    <name type="scientific">Pseudobutyrivibrio ruminis</name>
    <dbReference type="NCBI Taxonomy" id="46206"/>
    <lineage>
        <taxon>Bacteria</taxon>
        <taxon>Bacillati</taxon>
        <taxon>Bacillota</taxon>
        <taxon>Clostridia</taxon>
        <taxon>Lachnospirales</taxon>
        <taxon>Lachnospiraceae</taxon>
        <taxon>Pseudobutyrivibrio</taxon>
    </lineage>
</organism>
<protein>
    <recommendedName>
        <fullName evidence="5">YknX-like beta-barrel domain-containing protein</fullName>
    </recommendedName>
</protein>
<comment type="subcellular location">
    <subcellularLocation>
        <location evidence="1">Cell envelope</location>
    </subcellularLocation>
</comment>
<comment type="caution">
    <text evidence="6">The sequence shown here is derived from an EMBL/GenBank/DDBJ whole genome shotgun (WGS) entry which is preliminary data.</text>
</comment>
<keyword evidence="4" id="KW-1133">Transmembrane helix</keyword>
<feature type="domain" description="YknX-like beta-barrel" evidence="5">
    <location>
        <begin position="317"/>
        <end position="407"/>
    </location>
</feature>
<gene>
    <name evidence="6" type="ORF">CSX01_11535</name>
</gene>
<keyword evidence="2 3" id="KW-0175">Coiled coil</keyword>
<reference evidence="6 7" key="2">
    <citation type="submission" date="2017-10" db="EMBL/GenBank/DDBJ databases">
        <authorList>
            <person name="Banno H."/>
            <person name="Chua N.-H."/>
        </authorList>
    </citation>
    <scope>NUCLEOTIDE SEQUENCE [LARGE SCALE GENOMIC DNA]</scope>
    <source>
        <strain evidence="6 7">JK626</strain>
    </source>
</reference>
<evidence type="ECO:0000256" key="3">
    <source>
        <dbReference type="SAM" id="Coils"/>
    </source>
</evidence>
<dbReference type="InterPro" id="IPR050465">
    <property type="entry name" value="UPF0194_transport"/>
</dbReference>
<evidence type="ECO:0000313" key="7">
    <source>
        <dbReference type="Proteomes" id="UP000225889"/>
    </source>
</evidence>
<evidence type="ECO:0000256" key="4">
    <source>
        <dbReference type="SAM" id="Phobius"/>
    </source>
</evidence>
<keyword evidence="4" id="KW-0812">Transmembrane</keyword>
<reference evidence="6 7" key="1">
    <citation type="submission" date="2017-10" db="EMBL/GenBank/DDBJ databases">
        <title>Resolving the taxonomy of Roseburia spp., Eubacterium rectale and Agathobacter spp. through phylogenomic analysis.</title>
        <authorList>
            <person name="Sheridan P.O."/>
            <person name="Walker A.W."/>
            <person name="Duncan S.H."/>
            <person name="Scott K.P."/>
            <person name="Toole P.W.O."/>
            <person name="Luis P."/>
            <person name="Flint H.J."/>
        </authorList>
    </citation>
    <scope>NUCLEOTIDE SEQUENCE [LARGE SCALE GENOMIC DNA]</scope>
    <source>
        <strain evidence="6 7">JK626</strain>
    </source>
</reference>
<dbReference type="PRINTS" id="PR01490">
    <property type="entry name" value="RTXTOXIND"/>
</dbReference>
<accession>A0A2G3DT40</accession>
<feature type="transmembrane region" description="Helical" evidence="4">
    <location>
        <begin position="37"/>
        <end position="54"/>
    </location>
</feature>
<evidence type="ECO:0000256" key="1">
    <source>
        <dbReference type="ARBA" id="ARBA00004196"/>
    </source>
</evidence>
<dbReference type="GO" id="GO:0030313">
    <property type="term" value="C:cell envelope"/>
    <property type="evidence" value="ECO:0007669"/>
    <property type="project" value="UniProtKB-SubCell"/>
</dbReference>
<dbReference type="EMBL" id="PDYF01000031">
    <property type="protein sequence ID" value="PHU34192.1"/>
    <property type="molecule type" value="Genomic_DNA"/>
</dbReference>
<dbReference type="Proteomes" id="UP000225889">
    <property type="component" value="Unassembled WGS sequence"/>
</dbReference>
<dbReference type="PANTHER" id="PTHR32347:SF14">
    <property type="entry name" value="EFFLUX SYSTEM COMPONENT YKNX-RELATED"/>
    <property type="match status" value="1"/>
</dbReference>
<dbReference type="InterPro" id="IPR058636">
    <property type="entry name" value="Beta-barrel_YknX"/>
</dbReference>
<dbReference type="Gene3D" id="2.40.30.170">
    <property type="match status" value="1"/>
</dbReference>
<dbReference type="Gene3D" id="2.40.50.100">
    <property type="match status" value="1"/>
</dbReference>
<dbReference type="Pfam" id="PF25990">
    <property type="entry name" value="Beta-barrel_YknX"/>
    <property type="match status" value="1"/>
</dbReference>